<keyword evidence="3" id="KW-1185">Reference proteome</keyword>
<comment type="caution">
    <text evidence="2">The sequence shown here is derived from an EMBL/GenBank/DDBJ whole genome shotgun (WGS) entry which is preliminary data.</text>
</comment>
<evidence type="ECO:0000313" key="3">
    <source>
        <dbReference type="Proteomes" id="UP000238762"/>
    </source>
</evidence>
<dbReference type="AlphaFoldDB" id="A0A2T1C4L4"/>
<dbReference type="Proteomes" id="UP000238762">
    <property type="component" value="Unassembled WGS sequence"/>
</dbReference>
<dbReference type="EMBL" id="PVWJ01000037">
    <property type="protein sequence ID" value="PSB03222.1"/>
    <property type="molecule type" value="Genomic_DNA"/>
</dbReference>
<organism evidence="2 3">
    <name type="scientific">Merismopedia glauca CCAP 1448/3</name>
    <dbReference type="NCBI Taxonomy" id="1296344"/>
    <lineage>
        <taxon>Bacteria</taxon>
        <taxon>Bacillati</taxon>
        <taxon>Cyanobacteriota</taxon>
        <taxon>Cyanophyceae</taxon>
        <taxon>Synechococcales</taxon>
        <taxon>Merismopediaceae</taxon>
        <taxon>Merismopedia</taxon>
    </lineage>
</organism>
<evidence type="ECO:0008006" key="4">
    <source>
        <dbReference type="Google" id="ProtNLM"/>
    </source>
</evidence>
<evidence type="ECO:0000256" key="1">
    <source>
        <dbReference type="SAM" id="SignalP"/>
    </source>
</evidence>
<keyword evidence="1" id="KW-0732">Signal</keyword>
<feature type="signal peptide" evidence="1">
    <location>
        <begin position="1"/>
        <end position="17"/>
    </location>
</feature>
<protein>
    <recommendedName>
        <fullName evidence="4">DUF2808 domain-containing protein</fullName>
    </recommendedName>
</protein>
<reference evidence="2 3" key="2">
    <citation type="submission" date="2018-03" db="EMBL/GenBank/DDBJ databases">
        <title>The ancient ancestry and fast evolution of plastids.</title>
        <authorList>
            <person name="Moore K.R."/>
            <person name="Magnabosco C."/>
            <person name="Momper L."/>
            <person name="Gold D.A."/>
            <person name="Bosak T."/>
            <person name="Fournier G.P."/>
        </authorList>
    </citation>
    <scope>NUCLEOTIDE SEQUENCE [LARGE SCALE GENOMIC DNA]</scope>
    <source>
        <strain evidence="2 3">CCAP 1448/3</strain>
    </source>
</reference>
<name>A0A2T1C4L4_9CYAN</name>
<sequence>MTLAGFICLASIYSTSAATLASSDRENGSNAINSGNLIAQASPNDPLPDSSGKQISDRFSNFLKAPFSPTNSTVVLPVLVENFVYVNGGVGRPEGDINTGVFNFFFKENFGVLCGSSVAIVPPPVTCSGTSAFSPNLSQEDIKRLSSVVLSFDYAYTAPLTRVSTSQLRLVVTNVTTRTDTFKEVLPISPGQSIKFKITEAIVKGGPGVYAVKLVLISPQTFPSRGSSVSGFNNVAVNVTRAF</sequence>
<proteinExistence type="predicted"/>
<dbReference type="RefSeq" id="WP_106288386.1">
    <property type="nucleotide sequence ID" value="NZ_CAWNTC010000013.1"/>
</dbReference>
<reference evidence="2 3" key="1">
    <citation type="submission" date="2018-02" db="EMBL/GenBank/DDBJ databases">
        <authorList>
            <person name="Cohen D.B."/>
            <person name="Kent A.D."/>
        </authorList>
    </citation>
    <scope>NUCLEOTIDE SEQUENCE [LARGE SCALE GENOMIC DNA]</scope>
    <source>
        <strain evidence="2 3">CCAP 1448/3</strain>
    </source>
</reference>
<evidence type="ECO:0000313" key="2">
    <source>
        <dbReference type="EMBL" id="PSB03222.1"/>
    </source>
</evidence>
<feature type="chain" id="PRO_5015506985" description="DUF2808 domain-containing protein" evidence="1">
    <location>
        <begin position="18"/>
        <end position="243"/>
    </location>
</feature>
<accession>A0A2T1C4L4</accession>
<gene>
    <name evidence="2" type="ORF">C7B64_09380</name>
</gene>